<protein>
    <submittedName>
        <fullName evidence="1">Uncharacterized protein</fullName>
    </submittedName>
</protein>
<reference evidence="1" key="1">
    <citation type="submission" date="2022-10" db="EMBL/GenBank/DDBJ databases">
        <title>Culturing micro-colonial fungi from biological soil crusts in the Mojave desert and describing Neophaeococcomyces mojavensis, and introducing the new genera and species Taxawa tesnikishii.</title>
        <authorList>
            <person name="Kurbessoian T."/>
            <person name="Stajich J.E."/>
        </authorList>
    </citation>
    <scope>NUCLEOTIDE SEQUENCE</scope>
    <source>
        <strain evidence="1">JES_112</strain>
    </source>
</reference>
<keyword evidence="2" id="KW-1185">Reference proteome</keyword>
<gene>
    <name evidence="1" type="ORF">H2198_005829</name>
</gene>
<sequence length="421" mass="46380">MPLPVRTTSVRTNATDLKKPPVRSHQPPKVAVKPKQAIDTKDEKPAEIRTDDQDSSATTLTNPANASQTSSRIPSPFKRNSSSQSTHTQQTRNGQQIPPNRGHVRQRSAIVPPPTPLQRFGHVRSISAISVKTTQTSTNDSRKPVLRPTSSTVRQLSSPTKSKLGANKPVSTAVVAASRAEVVDPHQEILRNELLQLSIVHETSAKTLQAYESNIERSLATHQAEVVSKQAVVLRKKLASSAAINACALAAWLQKDGHQNVCRSIQDLSIAVRDVQDLEQIFASEDGLATAFDEWHRKITNQAGPGMLTELNNDCTTLHSDFQESILPQLQRFKQRIDSTIAFLTNLPSCLPMSSLCSTVRNHISLAESLRSQCEIMLQIGSHLVQKHRKWLEQEVAIAISEHKSSNLSTSRATTTPVWEM</sequence>
<evidence type="ECO:0000313" key="2">
    <source>
        <dbReference type="Proteomes" id="UP001172386"/>
    </source>
</evidence>
<organism evidence="1 2">
    <name type="scientific">Neophaeococcomyces mojaviensis</name>
    <dbReference type="NCBI Taxonomy" id="3383035"/>
    <lineage>
        <taxon>Eukaryota</taxon>
        <taxon>Fungi</taxon>
        <taxon>Dikarya</taxon>
        <taxon>Ascomycota</taxon>
        <taxon>Pezizomycotina</taxon>
        <taxon>Eurotiomycetes</taxon>
        <taxon>Chaetothyriomycetidae</taxon>
        <taxon>Chaetothyriales</taxon>
        <taxon>Chaetothyriales incertae sedis</taxon>
        <taxon>Neophaeococcomyces</taxon>
    </lineage>
</organism>
<evidence type="ECO:0000313" key="1">
    <source>
        <dbReference type="EMBL" id="KAJ9655300.1"/>
    </source>
</evidence>
<proteinExistence type="predicted"/>
<name>A0ACC3A4U4_9EURO</name>
<accession>A0ACC3A4U4</accession>
<dbReference type="EMBL" id="JAPDRQ010000100">
    <property type="protein sequence ID" value="KAJ9655300.1"/>
    <property type="molecule type" value="Genomic_DNA"/>
</dbReference>
<comment type="caution">
    <text evidence="1">The sequence shown here is derived from an EMBL/GenBank/DDBJ whole genome shotgun (WGS) entry which is preliminary data.</text>
</comment>
<dbReference type="Proteomes" id="UP001172386">
    <property type="component" value="Unassembled WGS sequence"/>
</dbReference>